<evidence type="ECO:0000313" key="2">
    <source>
        <dbReference type="EMBL" id="RCI14813.1"/>
    </source>
</evidence>
<dbReference type="AlphaFoldDB" id="A0A367LK45"/>
<feature type="region of interest" description="Disordered" evidence="1">
    <location>
        <begin position="1"/>
        <end position="38"/>
    </location>
</feature>
<reference evidence="2 3" key="1">
    <citation type="journal article" date="2015" name="BMC Genomics">
        <title>Insights from the genome of Ophiocordyceps polyrhachis-furcata to pathogenicity and host specificity in insect fungi.</title>
        <authorList>
            <person name="Wichadakul D."/>
            <person name="Kobmoo N."/>
            <person name="Ingsriswang S."/>
            <person name="Tangphatsornruang S."/>
            <person name="Chantasingh D."/>
            <person name="Luangsa-ard J.J."/>
            <person name="Eurwilaichitr L."/>
        </authorList>
    </citation>
    <scope>NUCLEOTIDE SEQUENCE [LARGE SCALE GENOMIC DNA]</scope>
    <source>
        <strain evidence="2 3">BCC 54312</strain>
    </source>
</reference>
<gene>
    <name evidence="2" type="ORF">L249_6517</name>
</gene>
<feature type="compositionally biased region" description="Acidic residues" evidence="1">
    <location>
        <begin position="91"/>
        <end position="100"/>
    </location>
</feature>
<evidence type="ECO:0000256" key="1">
    <source>
        <dbReference type="SAM" id="MobiDB-lite"/>
    </source>
</evidence>
<dbReference type="OrthoDB" id="4357148at2759"/>
<feature type="compositionally biased region" description="Basic and acidic residues" evidence="1">
    <location>
        <begin position="11"/>
        <end position="28"/>
    </location>
</feature>
<feature type="region of interest" description="Disordered" evidence="1">
    <location>
        <begin position="65"/>
        <end position="100"/>
    </location>
</feature>
<organism evidence="2 3">
    <name type="scientific">Ophiocordyceps polyrhachis-furcata BCC 54312</name>
    <dbReference type="NCBI Taxonomy" id="1330021"/>
    <lineage>
        <taxon>Eukaryota</taxon>
        <taxon>Fungi</taxon>
        <taxon>Dikarya</taxon>
        <taxon>Ascomycota</taxon>
        <taxon>Pezizomycotina</taxon>
        <taxon>Sordariomycetes</taxon>
        <taxon>Hypocreomycetidae</taxon>
        <taxon>Hypocreales</taxon>
        <taxon>Ophiocordycipitaceae</taxon>
        <taxon>Ophiocordyceps</taxon>
    </lineage>
</organism>
<name>A0A367LK45_9HYPO</name>
<dbReference type="EMBL" id="LKCN02000003">
    <property type="protein sequence ID" value="RCI14813.1"/>
    <property type="molecule type" value="Genomic_DNA"/>
</dbReference>
<comment type="caution">
    <text evidence="2">The sequence shown here is derived from an EMBL/GenBank/DDBJ whole genome shotgun (WGS) entry which is preliminary data.</text>
</comment>
<dbReference type="Proteomes" id="UP000253664">
    <property type="component" value="Unassembled WGS sequence"/>
</dbReference>
<sequence length="100" mass="10920">MSAESDYVSRQGDKSEIPVQADDARVDDPIDEDTADTDAQLGRSSILRIIGHALKLTLTKARDEKDAIDTSNIIKEKTRHAAPKGGYREPGDDEGIPIDE</sequence>
<protein>
    <recommendedName>
        <fullName evidence="4">Histone chaperone domain-containing protein</fullName>
    </recommendedName>
</protein>
<accession>A0A367LK45</accession>
<evidence type="ECO:0008006" key="4">
    <source>
        <dbReference type="Google" id="ProtNLM"/>
    </source>
</evidence>
<evidence type="ECO:0000313" key="3">
    <source>
        <dbReference type="Proteomes" id="UP000253664"/>
    </source>
</evidence>
<keyword evidence="3" id="KW-1185">Reference proteome</keyword>
<proteinExistence type="predicted"/>